<keyword evidence="7" id="KW-1185">Reference proteome</keyword>
<organism evidence="6 7">
    <name type="scientific">Pocillopora damicornis</name>
    <name type="common">Cauliflower coral</name>
    <name type="synonym">Millepora damicornis</name>
    <dbReference type="NCBI Taxonomy" id="46731"/>
    <lineage>
        <taxon>Eukaryota</taxon>
        <taxon>Metazoa</taxon>
        <taxon>Cnidaria</taxon>
        <taxon>Anthozoa</taxon>
        <taxon>Hexacorallia</taxon>
        <taxon>Scleractinia</taxon>
        <taxon>Astrocoeniina</taxon>
        <taxon>Pocilloporidae</taxon>
        <taxon>Pocillopora</taxon>
    </lineage>
</organism>
<feature type="transmembrane region" description="Helical" evidence="3">
    <location>
        <begin position="462"/>
        <end position="481"/>
    </location>
</feature>
<evidence type="ECO:0000256" key="2">
    <source>
        <dbReference type="ARBA" id="ARBA00023180"/>
    </source>
</evidence>
<dbReference type="GO" id="GO:0005886">
    <property type="term" value="C:plasma membrane"/>
    <property type="evidence" value="ECO:0007669"/>
    <property type="project" value="TreeGrafter"/>
</dbReference>
<dbReference type="InterPro" id="IPR000601">
    <property type="entry name" value="PKD_dom"/>
</dbReference>
<dbReference type="CDD" id="cd00146">
    <property type="entry name" value="PKD"/>
    <property type="match status" value="1"/>
</dbReference>
<feature type="signal peptide" evidence="4">
    <location>
        <begin position="1"/>
        <end position="22"/>
    </location>
</feature>
<dbReference type="SUPFAM" id="SSF49299">
    <property type="entry name" value="PKD domain"/>
    <property type="match status" value="2"/>
</dbReference>
<accession>A0A3M6U7M2</accession>
<gene>
    <name evidence="6" type="ORF">pdam_00003041</name>
</gene>
<dbReference type="PANTHER" id="PTHR11861">
    <property type="entry name" value="MELANOCYTE PROTEIN PMEL 17-RELATED"/>
    <property type="match status" value="1"/>
</dbReference>
<dbReference type="PANTHER" id="PTHR11861:SF8">
    <property type="entry name" value="PKD DOMAIN-CONTAINING PROTEIN"/>
    <property type="match status" value="1"/>
</dbReference>
<keyword evidence="3" id="KW-1133">Transmembrane helix</keyword>
<dbReference type="EMBL" id="RCHS01002083">
    <property type="protein sequence ID" value="RMX49586.1"/>
    <property type="molecule type" value="Genomic_DNA"/>
</dbReference>
<dbReference type="AlphaFoldDB" id="A0A3M6U7M2"/>
<dbReference type="STRING" id="46731.A0A3M6U7M2"/>
<dbReference type="Pfam" id="PF00801">
    <property type="entry name" value="PKD"/>
    <property type="match status" value="2"/>
</dbReference>
<dbReference type="PROSITE" id="PS50093">
    <property type="entry name" value="PKD"/>
    <property type="match status" value="2"/>
</dbReference>
<evidence type="ECO:0000313" key="7">
    <source>
        <dbReference type="Proteomes" id="UP000275408"/>
    </source>
</evidence>
<keyword evidence="1 4" id="KW-0732">Signal</keyword>
<proteinExistence type="predicted"/>
<reference evidence="6 7" key="1">
    <citation type="journal article" date="2018" name="Sci. Rep.">
        <title>Comparative analysis of the Pocillopora damicornis genome highlights role of immune system in coral evolution.</title>
        <authorList>
            <person name="Cunning R."/>
            <person name="Bay R.A."/>
            <person name="Gillette P."/>
            <person name="Baker A.C."/>
            <person name="Traylor-Knowles N."/>
        </authorList>
    </citation>
    <scope>NUCLEOTIDE SEQUENCE [LARGE SCALE GENOMIC DNA]</scope>
    <source>
        <strain evidence="6">RSMAS</strain>
        <tissue evidence="6">Whole animal</tissue>
    </source>
</reference>
<dbReference type="Gene3D" id="2.60.40.10">
    <property type="entry name" value="Immunoglobulins"/>
    <property type="match status" value="1"/>
</dbReference>
<evidence type="ECO:0000259" key="5">
    <source>
        <dbReference type="PROSITE" id="PS50093"/>
    </source>
</evidence>
<feature type="chain" id="PRO_5018270374" description="PKD domain-containing protein" evidence="4">
    <location>
        <begin position="23"/>
        <end position="547"/>
    </location>
</feature>
<comment type="caution">
    <text evidence="6">The sequence shown here is derived from an EMBL/GenBank/DDBJ whole genome shotgun (WGS) entry which is preliminary data.</text>
</comment>
<name>A0A3M6U7M2_POCDA</name>
<keyword evidence="2" id="KW-0325">Glycoprotein</keyword>
<protein>
    <recommendedName>
        <fullName evidence="5">PKD domain-containing protein</fullName>
    </recommendedName>
</protein>
<dbReference type="InterPro" id="IPR045219">
    <property type="entry name" value="PKAT"/>
</dbReference>
<evidence type="ECO:0000256" key="3">
    <source>
        <dbReference type="SAM" id="Phobius"/>
    </source>
</evidence>
<keyword evidence="3" id="KW-0472">Membrane</keyword>
<dbReference type="InterPro" id="IPR035986">
    <property type="entry name" value="PKD_dom_sf"/>
</dbReference>
<feature type="domain" description="PKD" evidence="5">
    <location>
        <begin position="288"/>
        <end position="326"/>
    </location>
</feature>
<evidence type="ECO:0000256" key="4">
    <source>
        <dbReference type="SAM" id="SignalP"/>
    </source>
</evidence>
<evidence type="ECO:0000313" key="6">
    <source>
        <dbReference type="EMBL" id="RMX49586.1"/>
    </source>
</evidence>
<keyword evidence="3" id="KW-0812">Transmembrane</keyword>
<feature type="domain" description="PKD" evidence="5">
    <location>
        <begin position="170"/>
        <end position="224"/>
    </location>
</feature>
<dbReference type="OrthoDB" id="5951577at2759"/>
<sequence>MRRHASLHILVIVNFLALPCRSYSGEYKVLISHSHGSEIGEETAFEAEVVLKPKANSRDLGQTENIIYEFSWRVTDLEWIRQNQTTHRWNSFRWRWFSEGQKTVFVFVRIIVGTEYNSRNSSKRKQSQSGHTLYYARNHTQITVHGTEEKISASLEAYQNSSQDIDQFIAGTVNLAVIINSPNRYVNLSYDWYFGDGTRLLNSCQSQLSHNFTTVRSCTVKVVIYGFYGGKRCKGVAFKDLQFTANVKAYLVIDCLPGPKLPSDEEKIAINIPARFEVKFKDPFKEVTSVSIDWDFGDGSRERNSSSYVIFHKYQKEREYHVWVTVRVKTRHHKAPKLPLISKNVFVKAPVSLKVQHKNVTKGKPVAFHISCNGSLPVSFRWCVSRLCSKIQGSDCSPSLEHNNSCYLIVNHTFRNSGNFCVSVGVMNGVSNTNTSLILQIPESLHSIKPAQKRSKDKAAKGAIIAIFVICLLIGVIVIVVRKLYYRKREKIEKANFDFRDSDDISLSSLQLFEKPSCFPWCGNRTSCGAECVPLCDHAAGRKLYTL</sequence>
<evidence type="ECO:0000256" key="1">
    <source>
        <dbReference type="ARBA" id="ARBA00022729"/>
    </source>
</evidence>
<dbReference type="Proteomes" id="UP000275408">
    <property type="component" value="Unassembled WGS sequence"/>
</dbReference>
<dbReference type="InterPro" id="IPR013783">
    <property type="entry name" value="Ig-like_fold"/>
</dbReference>